<feature type="compositionally biased region" description="Basic and acidic residues" evidence="11">
    <location>
        <begin position="1"/>
        <end position="13"/>
    </location>
</feature>
<dbReference type="Proteomes" id="UP000095767">
    <property type="component" value="Unassembled WGS sequence"/>
</dbReference>
<dbReference type="AlphaFoldDB" id="A0A1E5WCL1"/>
<keyword evidence="13" id="KW-1185">Reference proteome</keyword>
<dbReference type="PANTHER" id="PTHR45624">
    <property type="entry name" value="MITOCHONDRIAL BASIC AMINO ACIDS TRANSPORTER-RELATED"/>
    <property type="match status" value="1"/>
</dbReference>
<feature type="compositionally biased region" description="Basic and acidic residues" evidence="11">
    <location>
        <begin position="32"/>
        <end position="44"/>
    </location>
</feature>
<keyword evidence="6" id="KW-1133">Transmembrane helix</keyword>
<sequence>MDGLYKFHNERPYHVSASRSSRPTARSNCQQRIEENHVRSDERTPSYESVALAGVGTGTLQTLILSPVELIKIRLQLEVAGHKHQRPGDHHGPVDMARDIL</sequence>
<protein>
    <submittedName>
        <fullName evidence="12">Uncharacterized protein</fullName>
    </submittedName>
</protein>
<evidence type="ECO:0000256" key="3">
    <source>
        <dbReference type="ARBA" id="ARBA00022448"/>
    </source>
</evidence>
<evidence type="ECO:0000256" key="1">
    <source>
        <dbReference type="ARBA" id="ARBA00004225"/>
    </source>
</evidence>
<dbReference type="OrthoDB" id="428293at2759"/>
<evidence type="ECO:0000256" key="6">
    <source>
        <dbReference type="ARBA" id="ARBA00022989"/>
    </source>
</evidence>
<keyword evidence="5" id="KW-0677">Repeat</keyword>
<dbReference type="InterPro" id="IPR050567">
    <property type="entry name" value="Mitochondrial_Carrier"/>
</dbReference>
<reference evidence="12 13" key="1">
    <citation type="submission" date="2016-09" db="EMBL/GenBank/DDBJ databases">
        <title>The draft genome of Dichanthelium oligosanthes: A C3 panicoid grass species.</title>
        <authorList>
            <person name="Studer A.J."/>
            <person name="Schnable J.C."/>
            <person name="Brutnell T.P."/>
        </authorList>
    </citation>
    <scope>NUCLEOTIDE SEQUENCE [LARGE SCALE GENOMIC DNA]</scope>
    <source>
        <strain evidence="13">cv. Kellogg 1175</strain>
        <tissue evidence="12">Leaf</tissue>
    </source>
</reference>
<dbReference type="PANTHER" id="PTHR45624:SF10">
    <property type="entry name" value="SLC (SOLUTE CARRIER) HOMOLOG"/>
    <property type="match status" value="1"/>
</dbReference>
<dbReference type="Gene3D" id="1.50.40.10">
    <property type="entry name" value="Mitochondrial carrier domain"/>
    <property type="match status" value="1"/>
</dbReference>
<proteinExistence type="inferred from homology"/>
<evidence type="ECO:0000256" key="5">
    <source>
        <dbReference type="ARBA" id="ARBA00022737"/>
    </source>
</evidence>
<dbReference type="GO" id="GO:0022857">
    <property type="term" value="F:transmembrane transporter activity"/>
    <property type="evidence" value="ECO:0007669"/>
    <property type="project" value="TreeGrafter"/>
</dbReference>
<feature type="compositionally biased region" description="Low complexity" evidence="11">
    <location>
        <begin position="16"/>
        <end position="27"/>
    </location>
</feature>
<feature type="region of interest" description="Disordered" evidence="11">
    <location>
        <begin position="1"/>
        <end position="44"/>
    </location>
</feature>
<evidence type="ECO:0000313" key="13">
    <source>
        <dbReference type="Proteomes" id="UP000095767"/>
    </source>
</evidence>
<evidence type="ECO:0000256" key="8">
    <source>
        <dbReference type="ARBA" id="ARBA00023136"/>
    </source>
</evidence>
<keyword evidence="3 10" id="KW-0813">Transport</keyword>
<keyword evidence="7" id="KW-0496">Mitochondrion</keyword>
<feature type="compositionally biased region" description="Basic and acidic residues" evidence="11">
    <location>
        <begin position="86"/>
        <end position="101"/>
    </location>
</feature>
<feature type="region of interest" description="Disordered" evidence="11">
    <location>
        <begin position="82"/>
        <end position="101"/>
    </location>
</feature>
<dbReference type="Pfam" id="PF00153">
    <property type="entry name" value="Mito_carr"/>
    <property type="match status" value="1"/>
</dbReference>
<dbReference type="GO" id="GO:0031966">
    <property type="term" value="C:mitochondrial membrane"/>
    <property type="evidence" value="ECO:0007669"/>
    <property type="project" value="UniProtKB-SubCell"/>
</dbReference>
<dbReference type="InterPro" id="IPR023395">
    <property type="entry name" value="MCP_dom_sf"/>
</dbReference>
<evidence type="ECO:0000256" key="10">
    <source>
        <dbReference type="RuleBase" id="RU000488"/>
    </source>
</evidence>
<feature type="repeat" description="Solcar" evidence="9">
    <location>
        <begin position="45"/>
        <end position="101"/>
    </location>
</feature>
<organism evidence="12 13">
    <name type="scientific">Dichanthelium oligosanthes</name>
    <dbReference type="NCBI Taxonomy" id="888268"/>
    <lineage>
        <taxon>Eukaryota</taxon>
        <taxon>Viridiplantae</taxon>
        <taxon>Streptophyta</taxon>
        <taxon>Embryophyta</taxon>
        <taxon>Tracheophyta</taxon>
        <taxon>Spermatophyta</taxon>
        <taxon>Magnoliopsida</taxon>
        <taxon>Liliopsida</taxon>
        <taxon>Poales</taxon>
        <taxon>Poaceae</taxon>
        <taxon>PACMAD clade</taxon>
        <taxon>Panicoideae</taxon>
        <taxon>Panicodae</taxon>
        <taxon>Paniceae</taxon>
        <taxon>Dichantheliinae</taxon>
        <taxon>Dichanthelium</taxon>
    </lineage>
</organism>
<dbReference type="PROSITE" id="PS50920">
    <property type="entry name" value="SOLCAR"/>
    <property type="match status" value="1"/>
</dbReference>
<accession>A0A1E5WCL1</accession>
<evidence type="ECO:0000256" key="11">
    <source>
        <dbReference type="SAM" id="MobiDB-lite"/>
    </source>
</evidence>
<comment type="caution">
    <text evidence="12">The sequence shown here is derived from an EMBL/GenBank/DDBJ whole genome shotgun (WGS) entry which is preliminary data.</text>
</comment>
<evidence type="ECO:0000256" key="9">
    <source>
        <dbReference type="PROSITE-ProRule" id="PRU00282"/>
    </source>
</evidence>
<comment type="subcellular location">
    <subcellularLocation>
        <location evidence="1">Mitochondrion membrane</location>
        <topology evidence="1">Multi-pass membrane protein</topology>
    </subcellularLocation>
</comment>
<evidence type="ECO:0000313" key="12">
    <source>
        <dbReference type="EMBL" id="OEL34980.1"/>
    </source>
</evidence>
<dbReference type="InterPro" id="IPR018108">
    <property type="entry name" value="MCP_transmembrane"/>
</dbReference>
<keyword evidence="8 9" id="KW-0472">Membrane</keyword>
<keyword evidence="4 9" id="KW-0812">Transmembrane</keyword>
<name>A0A1E5WCL1_9POAL</name>
<dbReference type="SUPFAM" id="SSF103506">
    <property type="entry name" value="Mitochondrial carrier"/>
    <property type="match status" value="1"/>
</dbReference>
<evidence type="ECO:0000256" key="4">
    <source>
        <dbReference type="ARBA" id="ARBA00022692"/>
    </source>
</evidence>
<gene>
    <name evidence="12" type="ORF">BAE44_0004002</name>
</gene>
<evidence type="ECO:0000256" key="7">
    <source>
        <dbReference type="ARBA" id="ARBA00023128"/>
    </source>
</evidence>
<evidence type="ECO:0000256" key="2">
    <source>
        <dbReference type="ARBA" id="ARBA00006375"/>
    </source>
</evidence>
<comment type="similarity">
    <text evidence="2 10">Belongs to the mitochondrial carrier (TC 2.A.29) family.</text>
</comment>
<dbReference type="EMBL" id="LWDX02013668">
    <property type="protein sequence ID" value="OEL34980.1"/>
    <property type="molecule type" value="Genomic_DNA"/>
</dbReference>